<evidence type="ECO:0000313" key="3">
    <source>
        <dbReference type="Proteomes" id="UP001501468"/>
    </source>
</evidence>
<sequence>MRVGLMSDPGRVALTWLMALSISGLAACDAGHAANDLTSRSRPVIGSLETPLRVLQMNLCNSGRAACYTGGRAVSMAVALVHQHRPGMVSLNEVCRDDVRVLKQAMSATRPAGGIASAFAPAKDRAGQAPVLCQNGQEFGDAVLVMVPSPTPGVRSVTGVYPVQDSSDVEGRVWACIDLPKRFLACATHTASTNATVALEQCRYLIGSVVPGISHRAAGTPVILGADLNLTSRGSPSALACLPGGYQRTADDAVQNVVSSPSIEVRSRSVIDMQGTTDHPGLLVDLALPHQ</sequence>
<organism evidence="2 3">
    <name type="scientific">Terrabacter ginsenosidimutans</name>
    <dbReference type="NCBI Taxonomy" id="490575"/>
    <lineage>
        <taxon>Bacteria</taxon>
        <taxon>Bacillati</taxon>
        <taxon>Actinomycetota</taxon>
        <taxon>Actinomycetes</taxon>
        <taxon>Micrococcales</taxon>
        <taxon>Intrasporangiaceae</taxon>
        <taxon>Terrabacter</taxon>
    </lineage>
</organism>
<dbReference type="EMBL" id="BAABDC010000001">
    <property type="protein sequence ID" value="GAA3697144.1"/>
    <property type="molecule type" value="Genomic_DNA"/>
</dbReference>
<name>A0ABP7CVL8_9MICO</name>
<keyword evidence="3" id="KW-1185">Reference proteome</keyword>
<evidence type="ECO:0000313" key="2">
    <source>
        <dbReference type="EMBL" id="GAA3697144.1"/>
    </source>
</evidence>
<accession>A0ABP7CVL8</accession>
<dbReference type="Proteomes" id="UP001501468">
    <property type="component" value="Unassembled WGS sequence"/>
</dbReference>
<evidence type="ECO:0008006" key="4">
    <source>
        <dbReference type="Google" id="ProtNLM"/>
    </source>
</evidence>
<reference evidence="3" key="1">
    <citation type="journal article" date="2019" name="Int. J. Syst. Evol. Microbiol.">
        <title>The Global Catalogue of Microorganisms (GCM) 10K type strain sequencing project: providing services to taxonomists for standard genome sequencing and annotation.</title>
        <authorList>
            <consortium name="The Broad Institute Genomics Platform"/>
            <consortium name="The Broad Institute Genome Sequencing Center for Infectious Disease"/>
            <person name="Wu L."/>
            <person name="Ma J."/>
        </authorList>
    </citation>
    <scope>NUCLEOTIDE SEQUENCE [LARGE SCALE GENOMIC DNA]</scope>
    <source>
        <strain evidence="3">JCM 17125</strain>
    </source>
</reference>
<gene>
    <name evidence="2" type="ORF">GCM10022399_12000</name>
</gene>
<dbReference type="SUPFAM" id="SSF56219">
    <property type="entry name" value="DNase I-like"/>
    <property type="match status" value="1"/>
</dbReference>
<protein>
    <recommendedName>
        <fullName evidence="4">Endonuclease/exonuclease/phosphatase family protein</fullName>
    </recommendedName>
</protein>
<proteinExistence type="predicted"/>
<dbReference type="Gene3D" id="3.60.10.10">
    <property type="entry name" value="Endonuclease/exonuclease/phosphatase"/>
    <property type="match status" value="1"/>
</dbReference>
<keyword evidence="1" id="KW-0732">Signal</keyword>
<dbReference type="PROSITE" id="PS51257">
    <property type="entry name" value="PROKAR_LIPOPROTEIN"/>
    <property type="match status" value="1"/>
</dbReference>
<feature type="signal peptide" evidence="1">
    <location>
        <begin position="1"/>
        <end position="26"/>
    </location>
</feature>
<feature type="chain" id="PRO_5046454390" description="Endonuclease/exonuclease/phosphatase family protein" evidence="1">
    <location>
        <begin position="27"/>
        <end position="291"/>
    </location>
</feature>
<comment type="caution">
    <text evidence="2">The sequence shown here is derived from an EMBL/GenBank/DDBJ whole genome shotgun (WGS) entry which is preliminary data.</text>
</comment>
<evidence type="ECO:0000256" key="1">
    <source>
        <dbReference type="SAM" id="SignalP"/>
    </source>
</evidence>
<dbReference type="InterPro" id="IPR036691">
    <property type="entry name" value="Endo/exonu/phosph_ase_sf"/>
</dbReference>